<proteinExistence type="predicted"/>
<dbReference type="Proteomes" id="UP001140234">
    <property type="component" value="Unassembled WGS sequence"/>
</dbReference>
<protein>
    <submittedName>
        <fullName evidence="1">Uncharacterized protein</fullName>
    </submittedName>
</protein>
<evidence type="ECO:0000313" key="2">
    <source>
        <dbReference type="Proteomes" id="UP001140234"/>
    </source>
</evidence>
<gene>
    <name evidence="1" type="ORF">IWQ57_001967</name>
</gene>
<organism evidence="1 2">
    <name type="scientific">Coemansia nantahalensis</name>
    <dbReference type="NCBI Taxonomy" id="2789366"/>
    <lineage>
        <taxon>Eukaryota</taxon>
        <taxon>Fungi</taxon>
        <taxon>Fungi incertae sedis</taxon>
        <taxon>Zoopagomycota</taxon>
        <taxon>Kickxellomycotina</taxon>
        <taxon>Kickxellomycetes</taxon>
        <taxon>Kickxellales</taxon>
        <taxon>Kickxellaceae</taxon>
        <taxon>Coemansia</taxon>
    </lineage>
</organism>
<name>A0ACC1K2U2_9FUNG</name>
<accession>A0ACC1K2U2</accession>
<dbReference type="EMBL" id="JANBUJ010000446">
    <property type="protein sequence ID" value="KAJ2771977.1"/>
    <property type="molecule type" value="Genomic_DNA"/>
</dbReference>
<reference evidence="1" key="1">
    <citation type="submission" date="2022-07" db="EMBL/GenBank/DDBJ databases">
        <title>Phylogenomic reconstructions and comparative analyses of Kickxellomycotina fungi.</title>
        <authorList>
            <person name="Reynolds N.K."/>
            <person name="Stajich J.E."/>
            <person name="Barry K."/>
            <person name="Grigoriev I.V."/>
            <person name="Crous P."/>
            <person name="Smith M.E."/>
        </authorList>
    </citation>
    <scope>NUCLEOTIDE SEQUENCE</scope>
    <source>
        <strain evidence="1">CBS 109366</strain>
    </source>
</reference>
<sequence>MCAHREAFTFEERGIRPPPRGAVTVGEADLDFIQLRGGDDASLLRYVRSGGIAFPHLMIPEALLLRGDDAAGGLSSASILKRRSEERQGQNGAAADIDSVLATALSHALWLWNAKTHMTNLASGLQTRMLLSAESWLPAPLAQIVFGQVPGTASAAKADALAAEAAEGHRSMLAKTDGPVSCVAWHPHRSLVAIAHRATDCVFLYDLVSDAWCTSTLQSPGMQGITSMAWQPNCGYTLAVGCTAGVCLWSLVPGSGAHDAQKVPSLGGTRFSSWMTVLAYPPAKDASAHQPQQAGDGRAAAHRTAASVSAIAFSHCGQWLVAGHQLHGHLSIWDVALGTATPLKRSGSSSRAATLQVGFSPDDRYLVSTHAHGQLRLWETEGWSSRVWSEFGAQVTQFAWSPDSRSAFFAVAGRADIFALALYRDPPSLDADVTVASSFVAHTAAVAESSEDPEQIRVGSAIKLLALDPKGQRLVIGFDNDDSSSADISLLAVYLVSTDALFRAGGDSSALMPLGYVRGPNWGKQRPPERSADTEPALRPGRPAKKKRVRVGSPTPSWIGFSPNFEPGALLTVAWANGKISLVPMLFQSGK</sequence>
<keyword evidence="2" id="KW-1185">Reference proteome</keyword>
<evidence type="ECO:0000313" key="1">
    <source>
        <dbReference type="EMBL" id="KAJ2771977.1"/>
    </source>
</evidence>
<comment type="caution">
    <text evidence="1">The sequence shown here is derived from an EMBL/GenBank/DDBJ whole genome shotgun (WGS) entry which is preliminary data.</text>
</comment>